<dbReference type="GO" id="GO:0005524">
    <property type="term" value="F:ATP binding"/>
    <property type="evidence" value="ECO:0007669"/>
    <property type="project" value="InterPro"/>
</dbReference>
<reference evidence="3" key="1">
    <citation type="submission" date="2021-02" db="EMBL/GenBank/DDBJ databases">
        <authorList>
            <person name="Dougan E. K."/>
            <person name="Rhodes N."/>
            <person name="Thang M."/>
            <person name="Chan C."/>
        </authorList>
    </citation>
    <scope>NUCLEOTIDE SEQUENCE</scope>
</reference>
<feature type="region of interest" description="Disordered" evidence="1">
    <location>
        <begin position="3284"/>
        <end position="3314"/>
    </location>
</feature>
<dbReference type="GO" id="GO:0003972">
    <property type="term" value="F:RNA ligase (ATP) activity"/>
    <property type="evidence" value="ECO:0007669"/>
    <property type="project" value="InterPro"/>
</dbReference>
<dbReference type="OrthoDB" id="420926at2759"/>
<dbReference type="Gene3D" id="3.30.420.10">
    <property type="entry name" value="Ribonuclease H-like superfamily/Ribonuclease H"/>
    <property type="match status" value="1"/>
</dbReference>
<evidence type="ECO:0000256" key="1">
    <source>
        <dbReference type="SAM" id="MobiDB-lite"/>
    </source>
</evidence>
<feature type="region of interest" description="Disordered" evidence="1">
    <location>
        <begin position="1395"/>
        <end position="1488"/>
    </location>
</feature>
<dbReference type="InterPro" id="IPR015965">
    <property type="entry name" value="tRNA_lig_PDEase"/>
</dbReference>
<feature type="region of interest" description="Disordered" evidence="1">
    <location>
        <begin position="3051"/>
        <end position="3094"/>
    </location>
</feature>
<dbReference type="InterPro" id="IPR012337">
    <property type="entry name" value="RNaseH-like_sf"/>
</dbReference>
<feature type="region of interest" description="Disordered" evidence="1">
    <location>
        <begin position="1309"/>
        <end position="1354"/>
    </location>
</feature>
<feature type="compositionally biased region" description="Gly residues" evidence="1">
    <location>
        <begin position="1696"/>
        <end position="1708"/>
    </location>
</feature>
<comment type="caution">
    <text evidence="3">The sequence shown here is derived from an EMBL/GenBank/DDBJ whole genome shotgun (WGS) entry which is preliminary data.</text>
</comment>
<feature type="compositionally biased region" description="Low complexity" evidence="1">
    <location>
        <begin position="3198"/>
        <end position="3219"/>
    </location>
</feature>
<feature type="region of interest" description="Disordered" evidence="1">
    <location>
        <begin position="1362"/>
        <end position="1381"/>
    </location>
</feature>
<dbReference type="GO" id="GO:0006388">
    <property type="term" value="P:tRNA splicing, via endonucleolytic cleavage and ligation"/>
    <property type="evidence" value="ECO:0007669"/>
    <property type="project" value="InterPro"/>
</dbReference>
<feature type="region of interest" description="Disordered" evidence="1">
    <location>
        <begin position="1777"/>
        <end position="1814"/>
    </location>
</feature>
<feature type="region of interest" description="Disordered" evidence="1">
    <location>
        <begin position="3178"/>
        <end position="3221"/>
    </location>
</feature>
<dbReference type="Pfam" id="PF08302">
    <property type="entry name" value="tRNA_lig_CPD"/>
    <property type="match status" value="1"/>
</dbReference>
<proteinExistence type="predicted"/>
<dbReference type="SUPFAM" id="SSF53098">
    <property type="entry name" value="Ribonuclease H-like"/>
    <property type="match status" value="1"/>
</dbReference>
<accession>A0A812T4Z2</accession>
<feature type="region of interest" description="Disordered" evidence="1">
    <location>
        <begin position="3015"/>
        <end position="3034"/>
    </location>
</feature>
<feature type="compositionally biased region" description="Acidic residues" evidence="1">
    <location>
        <begin position="1740"/>
        <end position="1754"/>
    </location>
</feature>
<keyword evidence="4" id="KW-1185">Reference proteome</keyword>
<protein>
    <submittedName>
        <fullName evidence="3">GIP protein</fullName>
    </submittedName>
</protein>
<sequence length="3874" mass="426130">MSTQLRYYTLSCVARLTQRQTPRTAVLRKNAGSSHEPNTADEVVSNFFSSAAEPKTQSECGIETWLRAVTCTSPSGKHNELPDLGSKDLRRVQRAKTLPSGATFTIIDSQPAKRASADRAFANQALWEALPRGHAEVREGDETGVLLCQLAAMRKFGSAEEKFGPLASEAGGARRCALSALPAAMKKLQLRCKLSLVFSTKDSRLENGEMCKSSFFFYRDVPYLALGSKNVTVVVVATAENEALEDLSCYTEDRFQFAREMARVFLEQIFKLREDQRMAMIRYVAKNSATLCGESISPMHQHIQSYHNSQDQIQAHIRFFAVTSPSSFRNAGLTLLDPMQAAQAFQEWGLFAVEALDEAAVSDEDAVKQLERKHLLLPNREGAVVYVVLRTPSKTRTALVYKWKNSWYVTVRALREKFCQRASESRIRSRIRLLHVHHPDESEIVEGYLLFYRWVLLLLPEKGFSETLSQFWVDLKAAHDLFHLGQTWSEALPRDLATACTAEWLASFTELPLLLCQEAKAKLTVDQWDAALVALIPERHLDFGWKRTLLSQLFWCLDMAKMLAGKDPRAKQGEGSGADTRLPANEGDWVNQDEVTAMGKRSRSPKEQFLQAVTAMAANAKVRYLFVDKIHTIKQHREEVLVAAGHGFRQRASSGKIAFALLNLCHPEDEEGESTRALDICAARISGRGLSHLSLIPQAMDAAAVVLSAAESAEVLTDDEKFQFDVYADIDMRLDAKTLLKMALSKLRDGRLLSEASFTDELCQQAVAAAKAHEAGLAKRWKTLYWMVMLDWQAILWDPAVGSLRESLLTSIDTIQAAHAHTTQSLQPISQPHVTLLWSAEPANRSTQERLEEIEGKQVQVTVVALCWDAGLGLIALRVALDDTCAALCQNCHPHITVAKLPGVAAKQSNDMLARQADGDKSVVQVQLHSFMVTGVVQRQLSVESLATAAALGGSLPEGNPICKNGLAATGEAVDVWATYDGSIRFRKVARTVGALCCQVSEPLLHCKALPALRGKIWLTFHERPLSSESVRALEQLQKNMLQTLHLAVAYFPVSEFFLQRSVADMQDEITTQLSTQGAEALRHAYEALAAWKCRSLDNPSFYVQCKAAGSQEQTVRFRQALASSVASMLHWVPKLKEAAITLSAHIRDDWVLLGLVLSGSPGQQVQKGNSMLERVAMAKASSGKLFLASDISPFNGTGFVPRDLEVDVGTGAFFPWPLDLLIFDLRVGIVFGLIMPRIPEIFRLDGLDEPPDDRVDLGSCEWRCVRCDSDRAVQIGPGQWSCTTCQSNDFYSTNQALRRQTDCGTWMFLPRAPNGLPRQGPPEQAPPAQAPPEQVPLRGPSGKGQPAPISRRQRQQFNRALRRGQPPDGPPSDGFEMPESETATFDPIVDPEELDEFSRPAGGGHGGTTWRPTARPSSCPATPPTASSQAARPKAKGSPARKPTKPQPDTKQVMTSQVATSSSSSTSWNSMMGPARGVRWRGGAPPTPPVWKYEQSDLRAYSKFSKKVALWRIQVSSYMTPREASLVLYTSLTGEAEAELEHAPIEAINSEKGIDFILETLRQPMEQKQLFQKRKYLSDFEGIQRQPGEGLKAFSNRYRRTERNLKAVGVEVTLMYDSEARGNRLLERARLSPQDQRLLLVGSRYSLAFEDIAESMAMQFPDFKGSPPVIGRDGQPINRNKGGGKGHPPSSSGPSGKGGQGGKGGKPTGFARKVYLADQADEGETEQEHESAEGSGGDQEQDQAAPDDDEAGNLDDGPKKDAASLKKETHCAACGEKGHWRGDPECKVSGKGAAAPSGSTKGQESGKGAKKAPRQTYLVHHAEHGSLEVVDEPTYGTMFSINVVFDVRRATDGDVNFPGLMILDTACQRTCCRSSWATAHASLLRVQDLLVCRAPCTDAFQFGSGDPVKAKHRLYMPAGIGGTDLVIGAGVLEANIPMLASNQLLDQLGLVLDMPRSSATFTKLGVTVPVQRNNGHLTVSVVEFSKHIPSDSARWQQLQDAVDWDSPPPELVFLAQAVPDVSSSATPTLHAGDSTDMAARMAPPGTMPPASQAQRVHTDGACCEPRPPGARDLPGRASGARRELRTSRSNLQPPRLCPVRQRVRQVRSLQAVPEEMEVERPRRSVGRTPGQQVRGIAAQFATALAILLQYCAGPCSTFPDSGTIDPSAFEAPRHDGQGIAGDTHEDFDNSGTQAPNNPFYAEWFGDVGLNSMEPSAQPPPETEYDGRRRRLSGNWARSAGVLDRERAIYDSLMSTSCRPPPAVDVMELFAGEAGITAKASRYGLSASEPVDQVFGWHLEELQTQDYVIKMVKRLRPHVLHVAYPCTLYSIFNENLNYSKRMHVLHRLRQDDLEMRRLIRKLLDLQLDGERAFVLENPRHSRLWEMDEFRDLGDFPGIAECIVDSGAYGGTTTDGEPVIKPFKFLTNIPGAATVLNKRLSETERMYTVPVQGKDTKPSQVYPQKLVDALLHLYHDYIRAQDVTRFPLHQALATFQSPVSDLAAWDPIVTMLERSFGTSSTRPFYVDVDSDVGKNIGDLLGMNLARVQCVQTPTQRRLPLDFPFTVRSAFLLCADGSRSVEMEDLSEIQQPKQRFAKAVRYAVFAYGERRLEVQPSSSEGKPDSPMPDLPTDVTFPGLSADVPAEVRRTIARVHINLGHPTAEELVRLASPQAPPPSATPSSVTQFGDRVELDIFYIRKLDGENVMVLGMVDVATRFHQAAVLLGRTPEIAYEAFERVWLRPYTLPVLVAADPDGCFQGDFQNRLESHGTLVEHCPPDAHWKIAHVERQNAFLRTVLEKLVDTFSATSASEMDLLIAPSLHAVNSMVLSRGRSAFQAVFGRVPRLPGGLFMDNQALAVSPATDPAATAERVRSEAVKAIADLNVQQSMGDPSENKARPDPGVGARQPMLLLEVATPGSGTTTALVATEQLRSAVGFEQWVPTEQDVTALKDASKALSESLWADETGPPPPEEEMLEAQPLHRVLGEDDFLMNYQADDELLAAASSQIAGQQRLDAAASWAPGTPVPTPEPPQAQAQLSGTINNTYVYARLGDVMQGARRSNSMPRTPRRSRSPAPLTTASTPRPALPPGLPELPQLQEGQAPALEPAERLPELLSPDFSAPYEELPGLPELPQLQEGQAQLPPPEIATDLALEPNTTETAELPDDVRDYVPSPAADLSETPAALLGPLPPTPADSGQVAPPSTSATSRAPTTPVTSSATSGVTGLLPAKRTFESLTGNLYEEDGLLHRAPSGTSLGEFYGPSCNQFYQAYLASSYRSDDVLATDKPAQEVDTSDSDWDDAPPTSSSRQGMSRMEAKALDREIPWRKIMEMPPPQLEAYKEAVQKEHSSWMEWRSVKALNHQEASDVLKDKILAKRVLRTRSCFRDKAKGLGPLRAKCRVVALGHCDPDLRRLNRECPTPNRTSEHVLFLVLTAGSNKDFAGTKKKWFGWTGDAATAFLQGEQPASERTLPLYLKPPDDGVTRATGCWRAPLYLVLTNIYGLANAPRLWANTVIQRLKKLGYRQHSFDRMVFLLFNDQDELISIILVYVDDFLGVHREDCSIEPVWESFKWGSLNRVEPNKEFTFKGKQISLRQRNNGRFYLHLCQAECIDGLSMGKIPRGADLDATLTAEQKAEFRSMSGCMQWLSTQTRPELSATNSLANKGDKTTVADLKSLYQALEFARATKQDGIVIEDVALNRGSVIVTYSDASWANAELCRSQLGVLVLLTSHTALHKTTPAAVLDWRSGRSTRVCRSTLAAEASAADEGCDRGCYLNMFLAELLYNVPAHRCSHRLLHLHVVDAKSLYDVVVSDTPNLADKRSLVNVRAIQEVVDAERIRWVPTFLQWADGLTKHSAELQLTLHEWLQKPVVTLRDDA</sequence>
<dbReference type="GO" id="GO:0003676">
    <property type="term" value="F:nucleic acid binding"/>
    <property type="evidence" value="ECO:0007669"/>
    <property type="project" value="InterPro"/>
</dbReference>
<gene>
    <name evidence="3" type="primary">GIP</name>
    <name evidence="3" type="ORF">SPIL2461_LOCUS13162</name>
</gene>
<dbReference type="InterPro" id="IPR036397">
    <property type="entry name" value="RNaseH_sf"/>
</dbReference>
<dbReference type="InterPro" id="IPR001584">
    <property type="entry name" value="Integrase_cat-core"/>
</dbReference>
<feature type="compositionally biased region" description="Basic and acidic residues" evidence="1">
    <location>
        <begin position="1777"/>
        <end position="1789"/>
    </location>
</feature>
<dbReference type="EMBL" id="CAJNIZ010028380">
    <property type="protein sequence ID" value="CAE7507399.1"/>
    <property type="molecule type" value="Genomic_DNA"/>
</dbReference>
<dbReference type="GO" id="GO:0015074">
    <property type="term" value="P:DNA integration"/>
    <property type="evidence" value="ECO:0007669"/>
    <property type="project" value="InterPro"/>
</dbReference>
<dbReference type="PROSITE" id="PS50994">
    <property type="entry name" value="INTEGRASE"/>
    <property type="match status" value="1"/>
</dbReference>
<dbReference type="PANTHER" id="PTHR38566:SF1">
    <property type="entry name" value="CHROMOSOME UNDETERMINED SCAFFOLD_18, WHOLE GENOME SHOTGUN SEQUENCE"/>
    <property type="match status" value="1"/>
</dbReference>
<feature type="compositionally biased region" description="Low complexity" evidence="1">
    <location>
        <begin position="1455"/>
        <end position="1473"/>
    </location>
</feature>
<evidence type="ECO:0000313" key="4">
    <source>
        <dbReference type="Proteomes" id="UP000649617"/>
    </source>
</evidence>
<feature type="region of interest" description="Disordered" evidence="1">
    <location>
        <begin position="1664"/>
        <end position="1765"/>
    </location>
</feature>
<evidence type="ECO:0000313" key="3">
    <source>
        <dbReference type="EMBL" id="CAE7507399.1"/>
    </source>
</evidence>
<feature type="domain" description="Integrase catalytic" evidence="2">
    <location>
        <begin position="2675"/>
        <end position="2842"/>
    </location>
</feature>
<organism evidence="3 4">
    <name type="scientific">Symbiodinium pilosum</name>
    <name type="common">Dinoflagellate</name>
    <dbReference type="NCBI Taxonomy" id="2952"/>
    <lineage>
        <taxon>Eukaryota</taxon>
        <taxon>Sar</taxon>
        <taxon>Alveolata</taxon>
        <taxon>Dinophyceae</taxon>
        <taxon>Suessiales</taxon>
        <taxon>Symbiodiniaceae</taxon>
        <taxon>Symbiodinium</taxon>
    </lineage>
</organism>
<name>A0A812T4Z2_SYMPI</name>
<dbReference type="Proteomes" id="UP000649617">
    <property type="component" value="Unassembled WGS sequence"/>
</dbReference>
<feature type="region of interest" description="Disordered" evidence="1">
    <location>
        <begin position="2066"/>
        <end position="2094"/>
    </location>
</feature>
<evidence type="ECO:0000259" key="2">
    <source>
        <dbReference type="PROSITE" id="PS50994"/>
    </source>
</evidence>
<feature type="region of interest" description="Disordered" evidence="1">
    <location>
        <begin position="567"/>
        <end position="586"/>
    </location>
</feature>
<feature type="compositionally biased region" description="Low complexity" evidence="1">
    <location>
        <begin position="1413"/>
        <end position="1433"/>
    </location>
</feature>
<feature type="compositionally biased region" description="Pro residues" evidence="1">
    <location>
        <begin position="1320"/>
        <end position="1335"/>
    </location>
</feature>
<dbReference type="PANTHER" id="PTHR38566">
    <property type="entry name" value="RNA_LIG_T4_1 DOMAIN-CONTAINING PROTEIN"/>
    <property type="match status" value="1"/>
</dbReference>